<accession>S3BEJ9</accession>
<sequence length="296" mass="33142">MQLIIVTGLSGGGKSIAIRQLEDSGFYCIDNLPAEFLLPIAENLEKNGTRAAAVAIDARSHATFENAFTALEALSQRGIDVRILFLTASNEELLRRFSETRRRHPLSTLAEHQGRELTLNEAIAREREIMAPVTETAHVLDTTRLLPSQLRRWVQQFVKQPAAKLTLTFESFGYKRGLPYASDLVFDVRCLPNPYYSPELRPLTGLDAPVASYLAQEPLVSEMIDDIAAFIAKWLPHYRGQNRHYLTICIGCTGGQHRSVYVAEMLGRRFADQAGTIVRHRALSANLLPENKLQTL</sequence>
<dbReference type="STRING" id="1203554.HMPREF1476_02202"/>
<evidence type="ECO:0000256" key="2">
    <source>
        <dbReference type="ARBA" id="ARBA00022840"/>
    </source>
</evidence>
<evidence type="ECO:0000313" key="7">
    <source>
        <dbReference type="EMBL" id="EPD97725.1"/>
    </source>
</evidence>
<dbReference type="PATRIC" id="fig|1203554.3.peg.2284"/>
<keyword evidence="3 4" id="KW-0342">GTP-binding</keyword>
<dbReference type="HOGENOM" id="CLU_059558_1_1_4"/>
<evidence type="ECO:0000259" key="5">
    <source>
        <dbReference type="Pfam" id="PF03668"/>
    </source>
</evidence>
<evidence type="ECO:0000256" key="3">
    <source>
        <dbReference type="ARBA" id="ARBA00023134"/>
    </source>
</evidence>
<dbReference type="AlphaFoldDB" id="S3BEJ9"/>
<dbReference type="HAMAP" id="MF_00636">
    <property type="entry name" value="RapZ_like"/>
    <property type="match status" value="1"/>
</dbReference>
<evidence type="ECO:0000313" key="8">
    <source>
        <dbReference type="Proteomes" id="UP000014400"/>
    </source>
</evidence>
<keyword evidence="8" id="KW-1185">Reference proteome</keyword>
<reference evidence="7 8" key="1">
    <citation type="submission" date="2013-04" db="EMBL/GenBank/DDBJ databases">
        <title>The Genome Sequence of Sutterella wadsworthensis HGA0223.</title>
        <authorList>
            <consortium name="The Broad Institute Genomics Platform"/>
            <person name="Earl A."/>
            <person name="Ward D."/>
            <person name="Feldgarden M."/>
            <person name="Gevers D."/>
            <person name="Schmidt T.M."/>
            <person name="Dover J."/>
            <person name="Dai D."/>
            <person name="Walker B."/>
            <person name="Young S."/>
            <person name="Zeng Q."/>
            <person name="Gargeya S."/>
            <person name="Fitzgerald M."/>
            <person name="Haas B."/>
            <person name="Abouelleil A."/>
            <person name="Allen A.W."/>
            <person name="Alvarado L."/>
            <person name="Arachchi H.M."/>
            <person name="Berlin A.M."/>
            <person name="Chapman S.B."/>
            <person name="Gainer-Dewar J."/>
            <person name="Goldberg J."/>
            <person name="Griggs A."/>
            <person name="Gujja S."/>
            <person name="Hansen M."/>
            <person name="Howarth C."/>
            <person name="Imamovic A."/>
            <person name="Ireland A."/>
            <person name="Larimer J."/>
            <person name="McCowan C."/>
            <person name="Murphy C."/>
            <person name="Pearson M."/>
            <person name="Poon T.W."/>
            <person name="Priest M."/>
            <person name="Roberts A."/>
            <person name="Saif S."/>
            <person name="Shea T."/>
            <person name="Sisk P."/>
            <person name="Sykes S."/>
            <person name="Wortman J."/>
            <person name="Nusbaum C."/>
            <person name="Birren B."/>
        </authorList>
    </citation>
    <scope>NUCLEOTIDE SEQUENCE [LARGE SCALE GENOMIC DNA]</scope>
    <source>
        <strain evidence="7 8">HGA0223</strain>
    </source>
</reference>
<dbReference type="GeneID" id="64062427"/>
<dbReference type="InterPro" id="IPR053930">
    <property type="entry name" value="RapZ-like_N"/>
</dbReference>
<dbReference type="eggNOG" id="COG1660">
    <property type="taxonomic scope" value="Bacteria"/>
</dbReference>
<comment type="caution">
    <text evidence="7">The sequence shown here is derived from an EMBL/GenBank/DDBJ whole genome shotgun (WGS) entry which is preliminary data.</text>
</comment>
<dbReference type="InterPro" id="IPR027417">
    <property type="entry name" value="P-loop_NTPase"/>
</dbReference>
<name>S3BEJ9_9BURK</name>
<dbReference type="PIRSF" id="PIRSF005052">
    <property type="entry name" value="P-loopkin"/>
    <property type="match status" value="1"/>
</dbReference>
<evidence type="ECO:0000259" key="6">
    <source>
        <dbReference type="Pfam" id="PF22740"/>
    </source>
</evidence>
<feature type="binding site" evidence="4">
    <location>
        <begin position="57"/>
        <end position="60"/>
    </location>
    <ligand>
        <name>GTP</name>
        <dbReference type="ChEBI" id="CHEBI:37565"/>
    </ligand>
</feature>
<dbReference type="Proteomes" id="UP000014400">
    <property type="component" value="Unassembled WGS sequence"/>
</dbReference>
<dbReference type="GO" id="GO:0005524">
    <property type="term" value="F:ATP binding"/>
    <property type="evidence" value="ECO:0007669"/>
    <property type="project" value="UniProtKB-UniRule"/>
</dbReference>
<dbReference type="InterPro" id="IPR005337">
    <property type="entry name" value="RapZ-like"/>
</dbReference>
<organism evidence="7 8">
    <name type="scientific">Sutterella wadsworthensis HGA0223</name>
    <dbReference type="NCBI Taxonomy" id="1203554"/>
    <lineage>
        <taxon>Bacteria</taxon>
        <taxon>Pseudomonadati</taxon>
        <taxon>Pseudomonadota</taxon>
        <taxon>Betaproteobacteria</taxon>
        <taxon>Burkholderiales</taxon>
        <taxon>Sutterellaceae</taxon>
        <taxon>Sutterella</taxon>
    </lineage>
</organism>
<gene>
    <name evidence="7" type="ORF">HMPREF1476_02202</name>
</gene>
<protein>
    <submittedName>
        <fullName evidence="7">Uncharacterized protein</fullName>
    </submittedName>
</protein>
<dbReference type="SUPFAM" id="SSF52540">
    <property type="entry name" value="P-loop containing nucleoside triphosphate hydrolases"/>
    <property type="match status" value="1"/>
</dbReference>
<dbReference type="InterPro" id="IPR053931">
    <property type="entry name" value="RapZ_C"/>
</dbReference>
<dbReference type="PANTHER" id="PTHR30448">
    <property type="entry name" value="RNASE ADAPTER PROTEIN RAPZ"/>
    <property type="match status" value="1"/>
</dbReference>
<proteinExistence type="inferred from homology"/>
<dbReference type="PANTHER" id="PTHR30448:SF0">
    <property type="entry name" value="RNASE ADAPTER PROTEIN RAPZ"/>
    <property type="match status" value="1"/>
</dbReference>
<keyword evidence="1 4" id="KW-0547">Nucleotide-binding</keyword>
<feature type="domain" description="RapZ-like N-terminal" evidence="5">
    <location>
        <begin position="1"/>
        <end position="158"/>
    </location>
</feature>
<dbReference type="Gene3D" id="3.40.50.300">
    <property type="entry name" value="P-loop containing nucleotide triphosphate hydrolases"/>
    <property type="match status" value="1"/>
</dbReference>
<evidence type="ECO:0000256" key="4">
    <source>
        <dbReference type="HAMAP-Rule" id="MF_00636"/>
    </source>
</evidence>
<dbReference type="Pfam" id="PF22740">
    <property type="entry name" value="PapZ_C"/>
    <property type="match status" value="1"/>
</dbReference>
<dbReference type="EMBL" id="ATCF01000034">
    <property type="protein sequence ID" value="EPD97725.1"/>
    <property type="molecule type" value="Genomic_DNA"/>
</dbReference>
<dbReference type="GO" id="GO:0005525">
    <property type="term" value="F:GTP binding"/>
    <property type="evidence" value="ECO:0007669"/>
    <property type="project" value="UniProtKB-UniRule"/>
</dbReference>
<feature type="domain" description="RapZ C-terminal" evidence="6">
    <location>
        <begin position="166"/>
        <end position="283"/>
    </location>
</feature>
<feature type="binding site" evidence="4">
    <location>
        <begin position="8"/>
        <end position="15"/>
    </location>
    <ligand>
        <name>ATP</name>
        <dbReference type="ChEBI" id="CHEBI:30616"/>
    </ligand>
</feature>
<dbReference type="Pfam" id="PF03668">
    <property type="entry name" value="RapZ-like_N"/>
    <property type="match status" value="1"/>
</dbReference>
<dbReference type="NCBIfam" id="NF003828">
    <property type="entry name" value="PRK05416.1"/>
    <property type="match status" value="1"/>
</dbReference>
<dbReference type="RefSeq" id="WP_016475217.1">
    <property type="nucleotide sequence ID" value="NZ_KE150481.1"/>
</dbReference>
<evidence type="ECO:0000256" key="1">
    <source>
        <dbReference type="ARBA" id="ARBA00022741"/>
    </source>
</evidence>
<keyword evidence="2 4" id="KW-0067">ATP-binding</keyword>